<evidence type="ECO:0000256" key="1">
    <source>
        <dbReference type="ARBA" id="ARBA00004167"/>
    </source>
</evidence>
<keyword evidence="9" id="KW-1185">Reference proteome</keyword>
<organism evidence="8 9">
    <name type="scientific">Posidoniimonas polymericola</name>
    <dbReference type="NCBI Taxonomy" id="2528002"/>
    <lineage>
        <taxon>Bacteria</taxon>
        <taxon>Pseudomonadati</taxon>
        <taxon>Planctomycetota</taxon>
        <taxon>Planctomycetia</taxon>
        <taxon>Pirellulales</taxon>
        <taxon>Lacipirellulaceae</taxon>
        <taxon>Posidoniimonas</taxon>
    </lineage>
</organism>
<dbReference type="GO" id="GO:0006417">
    <property type="term" value="P:regulation of translation"/>
    <property type="evidence" value="ECO:0007669"/>
    <property type="project" value="TreeGrafter"/>
</dbReference>
<dbReference type="EMBL" id="SJPO01000001">
    <property type="protein sequence ID" value="TWT85417.1"/>
    <property type="molecule type" value="Genomic_DNA"/>
</dbReference>
<dbReference type="GO" id="GO:0016989">
    <property type="term" value="F:sigma factor antagonist activity"/>
    <property type="evidence" value="ECO:0007669"/>
    <property type="project" value="TreeGrafter"/>
</dbReference>
<evidence type="ECO:0000259" key="7">
    <source>
        <dbReference type="Pfam" id="PF13490"/>
    </source>
</evidence>
<dbReference type="InterPro" id="IPR041916">
    <property type="entry name" value="Anti_sigma_zinc_sf"/>
</dbReference>
<name>A0A5C5ZED0_9BACT</name>
<reference evidence="8 9" key="1">
    <citation type="submission" date="2019-02" db="EMBL/GenBank/DDBJ databases">
        <title>Deep-cultivation of Planctomycetes and their phenomic and genomic characterization uncovers novel biology.</title>
        <authorList>
            <person name="Wiegand S."/>
            <person name="Jogler M."/>
            <person name="Boedeker C."/>
            <person name="Pinto D."/>
            <person name="Vollmers J."/>
            <person name="Rivas-Marin E."/>
            <person name="Kohn T."/>
            <person name="Peeters S.H."/>
            <person name="Heuer A."/>
            <person name="Rast P."/>
            <person name="Oberbeckmann S."/>
            <person name="Bunk B."/>
            <person name="Jeske O."/>
            <person name="Meyerdierks A."/>
            <person name="Storesund J.E."/>
            <person name="Kallscheuer N."/>
            <person name="Luecker S."/>
            <person name="Lage O.M."/>
            <person name="Pohl T."/>
            <person name="Merkel B.J."/>
            <person name="Hornburger P."/>
            <person name="Mueller R.-W."/>
            <person name="Bruemmer F."/>
            <person name="Labrenz M."/>
            <person name="Spormann A.M."/>
            <person name="Op Den Camp H."/>
            <person name="Overmann J."/>
            <person name="Amann R."/>
            <person name="Jetten M.S.M."/>
            <person name="Mascher T."/>
            <person name="Medema M.H."/>
            <person name="Devos D.P."/>
            <person name="Kaster A.-K."/>
            <person name="Ovreas L."/>
            <person name="Rohde M."/>
            <person name="Galperin M.Y."/>
            <person name="Jogler C."/>
        </authorList>
    </citation>
    <scope>NUCLEOTIDE SEQUENCE [LARGE SCALE GENOMIC DNA]</scope>
    <source>
        <strain evidence="8 9">Pla123a</strain>
    </source>
</reference>
<dbReference type="RefSeq" id="WP_146583683.1">
    <property type="nucleotide sequence ID" value="NZ_SJPO01000001.1"/>
</dbReference>
<feature type="compositionally biased region" description="Basic and acidic residues" evidence="5">
    <location>
        <begin position="537"/>
        <end position="550"/>
    </location>
</feature>
<evidence type="ECO:0000313" key="9">
    <source>
        <dbReference type="Proteomes" id="UP000318478"/>
    </source>
</evidence>
<feature type="region of interest" description="Disordered" evidence="5">
    <location>
        <begin position="496"/>
        <end position="550"/>
    </location>
</feature>
<dbReference type="PANTHER" id="PTHR37461">
    <property type="entry name" value="ANTI-SIGMA-K FACTOR RSKA"/>
    <property type="match status" value="1"/>
</dbReference>
<gene>
    <name evidence="8" type="ORF">Pla123a_02240</name>
</gene>
<dbReference type="PANTHER" id="PTHR37461:SF1">
    <property type="entry name" value="ANTI-SIGMA-K FACTOR RSKA"/>
    <property type="match status" value="1"/>
</dbReference>
<dbReference type="GO" id="GO:0016020">
    <property type="term" value="C:membrane"/>
    <property type="evidence" value="ECO:0007669"/>
    <property type="project" value="UniProtKB-SubCell"/>
</dbReference>
<evidence type="ECO:0000256" key="3">
    <source>
        <dbReference type="ARBA" id="ARBA00022989"/>
    </source>
</evidence>
<protein>
    <recommendedName>
        <fullName evidence="7">Putative zinc-finger domain-containing protein</fullName>
    </recommendedName>
</protein>
<keyword evidence="4 6" id="KW-0472">Membrane</keyword>
<dbReference type="AlphaFoldDB" id="A0A5C5ZED0"/>
<feature type="transmembrane region" description="Helical" evidence="6">
    <location>
        <begin position="100"/>
        <end position="121"/>
    </location>
</feature>
<comment type="caution">
    <text evidence="8">The sequence shown here is derived from an EMBL/GenBank/DDBJ whole genome shotgun (WGS) entry which is preliminary data.</text>
</comment>
<dbReference type="InterPro" id="IPR027383">
    <property type="entry name" value="Znf_put"/>
</dbReference>
<evidence type="ECO:0000256" key="4">
    <source>
        <dbReference type="ARBA" id="ARBA00023136"/>
    </source>
</evidence>
<dbReference type="OrthoDB" id="212532at2"/>
<evidence type="ECO:0000256" key="6">
    <source>
        <dbReference type="SAM" id="Phobius"/>
    </source>
</evidence>
<keyword evidence="2 6" id="KW-0812">Transmembrane</keyword>
<dbReference type="Pfam" id="PF13490">
    <property type="entry name" value="zf-HC2"/>
    <property type="match status" value="1"/>
</dbReference>
<feature type="domain" description="Putative zinc-finger" evidence="7">
    <location>
        <begin position="12"/>
        <end position="34"/>
    </location>
</feature>
<evidence type="ECO:0000313" key="8">
    <source>
        <dbReference type="EMBL" id="TWT85417.1"/>
    </source>
</evidence>
<accession>A0A5C5ZED0</accession>
<dbReference type="Gene3D" id="1.10.10.1320">
    <property type="entry name" value="Anti-sigma factor, zinc-finger domain"/>
    <property type="match status" value="1"/>
</dbReference>
<sequence length="550" mass="62364">MSTPSPETDDPTRELLVAYLDGELSAEEAREVERRIGEDAELRREMQSLEKTWNALDDLPQETPSENFSRTTIEMVAVEAEREVAELTAAMPVVKRRRKWGATALAAAAVVAGFFVMRGVVTAPDRQLAHDLPVLWGIEPLTQNADAEFLTLLAARQPSLVDRHAGDEVEQSADAWTEMANETSPERRARVAALTGVAQDRLQTAERQFLAMSQSKQAQLRERYQTYAAAELPPDRLHRVAMAYADWASRQTPNTRLELRQLDDPAKRVDRIVELRRQEVNRSRRDLTAEDERTLRAAVAEVAERPELRQLLKDLQRSRDQRLDDWEKRAGNDSPVGWIRKWSERFDQVMASQPSLLVALVPQVAFNPGRGSNRPWPGIPQEHRAEARRVWEIIDGELTAGLSEPVQEGLADDSPERRAGKIRQWLLELATAEINPGSMEDFFASESLTDNERMELLALPRDQMDERLRRLYVERELGGVDPRTLEDMARMLGDRMLGDRMDRGGPPRDGPPRDGPQRDGPQRNDPQRYGMRNGGPRPDEANGRPPRGDR</sequence>
<evidence type="ECO:0000256" key="2">
    <source>
        <dbReference type="ARBA" id="ARBA00022692"/>
    </source>
</evidence>
<feature type="compositionally biased region" description="Basic and acidic residues" evidence="5">
    <location>
        <begin position="496"/>
        <end position="526"/>
    </location>
</feature>
<proteinExistence type="predicted"/>
<dbReference type="Proteomes" id="UP000318478">
    <property type="component" value="Unassembled WGS sequence"/>
</dbReference>
<comment type="subcellular location">
    <subcellularLocation>
        <location evidence="1">Membrane</location>
        <topology evidence="1">Single-pass membrane protein</topology>
    </subcellularLocation>
</comment>
<keyword evidence="3 6" id="KW-1133">Transmembrane helix</keyword>
<evidence type="ECO:0000256" key="5">
    <source>
        <dbReference type="SAM" id="MobiDB-lite"/>
    </source>
</evidence>
<dbReference type="InterPro" id="IPR051474">
    <property type="entry name" value="Anti-sigma-K/W_factor"/>
</dbReference>